<evidence type="ECO:0000313" key="3">
    <source>
        <dbReference type="Proteomes" id="UP000034543"/>
    </source>
</evidence>
<dbReference type="Proteomes" id="UP000034543">
    <property type="component" value="Unassembled WGS sequence"/>
</dbReference>
<name>A0A0G1CD37_9BACT</name>
<dbReference type="EMBL" id="LCFB01000043">
    <property type="protein sequence ID" value="KKS83314.1"/>
    <property type="molecule type" value="Genomic_DNA"/>
</dbReference>
<sequence>MFRKICLRFAVYSLLFIVFGFLFLIVTPKQAAAQYRWTIDPPVWSGDVVYFHWDSPADSVTSVVIRDEDDPGKTIVWDSLTDDSPIGGAQDYGINKNAWNVGPGIPIDGNFSVMLVVWGTQQSNKMTFAVPVGSPGWTIEDPPTWSGSTVTFKWDNPANYAMALIIVDWDDPTHASVWDSGAESVSISGLTELSVDSNNWHLGPGIVPDGQFAVSLVAYGVSLMSNQLVFTVGGNATWNNPGAPPPPFDIMDVFQPAKRFGSFGQLASDVLLILVSLAGALAIIFIMLSGFKFVTSSGDEKKLASARATLTYAIIGIAVVILAFVIVQILQYFLQSSIPIT</sequence>
<evidence type="ECO:0000256" key="1">
    <source>
        <dbReference type="SAM" id="Phobius"/>
    </source>
</evidence>
<keyword evidence="1" id="KW-0812">Transmembrane</keyword>
<dbReference type="AlphaFoldDB" id="A0A0G1CD37"/>
<organism evidence="2 3">
    <name type="scientific">Candidatus Gottesmanbacteria bacterium GW2011_GWA1_43_11</name>
    <dbReference type="NCBI Taxonomy" id="1618436"/>
    <lineage>
        <taxon>Bacteria</taxon>
        <taxon>Candidatus Gottesmaniibacteriota</taxon>
    </lineage>
</organism>
<accession>A0A0G1CD37</accession>
<feature type="transmembrane region" description="Helical" evidence="1">
    <location>
        <begin position="270"/>
        <end position="291"/>
    </location>
</feature>
<gene>
    <name evidence="2" type="ORF">UV59_C0043G0004</name>
</gene>
<dbReference type="Pfam" id="PF18895">
    <property type="entry name" value="T4SS_pilin"/>
    <property type="match status" value="1"/>
</dbReference>
<protein>
    <submittedName>
        <fullName evidence="2">Uncharacterized protein</fullName>
    </submittedName>
</protein>
<dbReference type="InterPro" id="IPR043993">
    <property type="entry name" value="T4SS_pilin"/>
</dbReference>
<dbReference type="STRING" id="1618436.UV59_C0043G0004"/>
<comment type="caution">
    <text evidence="2">The sequence shown here is derived from an EMBL/GenBank/DDBJ whole genome shotgun (WGS) entry which is preliminary data.</text>
</comment>
<keyword evidence="1" id="KW-0472">Membrane</keyword>
<evidence type="ECO:0000313" key="2">
    <source>
        <dbReference type="EMBL" id="KKS83314.1"/>
    </source>
</evidence>
<proteinExistence type="predicted"/>
<feature type="transmembrane region" description="Helical" evidence="1">
    <location>
        <begin position="312"/>
        <end position="334"/>
    </location>
</feature>
<keyword evidence="1" id="KW-1133">Transmembrane helix</keyword>
<reference evidence="2 3" key="1">
    <citation type="journal article" date="2015" name="Nature">
        <title>rRNA introns, odd ribosomes, and small enigmatic genomes across a large radiation of phyla.</title>
        <authorList>
            <person name="Brown C.T."/>
            <person name="Hug L.A."/>
            <person name="Thomas B.C."/>
            <person name="Sharon I."/>
            <person name="Castelle C.J."/>
            <person name="Singh A."/>
            <person name="Wilkins M.J."/>
            <person name="Williams K.H."/>
            <person name="Banfield J.F."/>
        </authorList>
    </citation>
    <scope>NUCLEOTIDE SEQUENCE [LARGE SCALE GENOMIC DNA]</scope>
</reference>